<proteinExistence type="inferred from homology"/>
<keyword evidence="2" id="KW-0479">Metal-binding</keyword>
<dbReference type="EMBL" id="JAHJDP010000038">
    <property type="protein sequence ID" value="MBU2690849.1"/>
    <property type="molecule type" value="Genomic_DNA"/>
</dbReference>
<feature type="domain" description="Mandelate racemase/muconate lactonizing enzyme C-terminal" evidence="5">
    <location>
        <begin position="130"/>
        <end position="224"/>
    </location>
</feature>
<dbReference type="Pfam" id="PF02746">
    <property type="entry name" value="MR_MLE_N"/>
    <property type="match status" value="1"/>
</dbReference>
<comment type="caution">
    <text evidence="6">The sequence shown here is derived from an EMBL/GenBank/DDBJ whole genome shotgun (WGS) entry which is preliminary data.</text>
</comment>
<evidence type="ECO:0000256" key="3">
    <source>
        <dbReference type="ARBA" id="ARBA00023235"/>
    </source>
</evidence>
<evidence type="ECO:0000256" key="2">
    <source>
        <dbReference type="ARBA" id="ARBA00022723"/>
    </source>
</evidence>
<dbReference type="Proteomes" id="UP000777784">
    <property type="component" value="Unassembled WGS sequence"/>
</dbReference>
<comment type="similarity">
    <text evidence="1">Belongs to the mandelate racemase/muconate lactonizing enzyme family.</text>
</comment>
<dbReference type="Gene3D" id="3.20.20.120">
    <property type="entry name" value="Enolase-like C-terminal domain"/>
    <property type="match status" value="1"/>
</dbReference>
<dbReference type="SUPFAM" id="SSF54826">
    <property type="entry name" value="Enolase N-terminal domain-like"/>
    <property type="match status" value="1"/>
</dbReference>
<dbReference type="SFLD" id="SFLDS00001">
    <property type="entry name" value="Enolase"/>
    <property type="match status" value="1"/>
</dbReference>
<dbReference type="Pfam" id="PF13378">
    <property type="entry name" value="MR_MLE_C"/>
    <property type="match status" value="1"/>
</dbReference>
<evidence type="ECO:0000256" key="1">
    <source>
        <dbReference type="ARBA" id="ARBA00008031"/>
    </source>
</evidence>
<reference evidence="6" key="1">
    <citation type="submission" date="2021-05" db="EMBL/GenBank/DDBJ databases">
        <title>Energy efficiency and biological interactions define the core microbiome of deep oligotrophic groundwater.</title>
        <authorList>
            <person name="Mehrshad M."/>
            <person name="Lopez-Fernandez M."/>
            <person name="Bell E."/>
            <person name="Bernier-Latmani R."/>
            <person name="Bertilsson S."/>
            <person name="Dopson M."/>
        </authorList>
    </citation>
    <scope>NUCLEOTIDE SEQUENCE</scope>
    <source>
        <strain evidence="6">Modern_marine.mb.64</strain>
    </source>
</reference>
<dbReference type="InterPro" id="IPR013341">
    <property type="entry name" value="Mandelate_racemase_N_dom"/>
</dbReference>
<dbReference type="AlphaFoldDB" id="A0A948W5V6"/>
<gene>
    <name evidence="6" type="ORF">KJ970_07950</name>
</gene>
<dbReference type="GO" id="GO:0046872">
    <property type="term" value="F:metal ion binding"/>
    <property type="evidence" value="ECO:0007669"/>
    <property type="project" value="UniProtKB-KW"/>
</dbReference>
<dbReference type="InterPro" id="IPR029017">
    <property type="entry name" value="Enolase-like_N"/>
</dbReference>
<dbReference type="SMART" id="SM00922">
    <property type="entry name" value="MR_MLE"/>
    <property type="match status" value="1"/>
</dbReference>
<dbReference type="SUPFAM" id="SSF51604">
    <property type="entry name" value="Enolase C-terminal domain-like"/>
    <property type="match status" value="1"/>
</dbReference>
<dbReference type="PANTHER" id="PTHR48073:SF2">
    <property type="entry name" value="O-SUCCINYLBENZOATE SYNTHASE"/>
    <property type="match status" value="1"/>
</dbReference>
<evidence type="ECO:0000313" key="7">
    <source>
        <dbReference type="Proteomes" id="UP000777784"/>
    </source>
</evidence>
<dbReference type="Gene3D" id="3.30.390.10">
    <property type="entry name" value="Enolase-like, N-terminal domain"/>
    <property type="match status" value="1"/>
</dbReference>
<accession>A0A948W5V6</accession>
<evidence type="ECO:0000256" key="4">
    <source>
        <dbReference type="SAM" id="MobiDB-lite"/>
    </source>
</evidence>
<evidence type="ECO:0000313" key="6">
    <source>
        <dbReference type="EMBL" id="MBU2690849.1"/>
    </source>
</evidence>
<feature type="region of interest" description="Disordered" evidence="4">
    <location>
        <begin position="329"/>
        <end position="348"/>
    </location>
</feature>
<dbReference type="InterPro" id="IPR013342">
    <property type="entry name" value="Mandelate_racemase_C"/>
</dbReference>
<dbReference type="InterPro" id="IPR036849">
    <property type="entry name" value="Enolase-like_C_sf"/>
</dbReference>
<dbReference type="PANTHER" id="PTHR48073">
    <property type="entry name" value="O-SUCCINYLBENZOATE SYNTHASE-RELATED"/>
    <property type="match status" value="1"/>
</dbReference>
<dbReference type="InterPro" id="IPR029065">
    <property type="entry name" value="Enolase_C-like"/>
</dbReference>
<keyword evidence="3" id="KW-0413">Isomerase</keyword>
<name>A0A948W5V6_UNCEI</name>
<protein>
    <submittedName>
        <fullName evidence="6">Dipeptide epimerase</fullName>
    </submittedName>
</protein>
<dbReference type="GO" id="GO:0016854">
    <property type="term" value="F:racemase and epimerase activity"/>
    <property type="evidence" value="ECO:0007669"/>
    <property type="project" value="UniProtKB-ARBA"/>
</dbReference>
<organism evidence="6 7">
    <name type="scientific">Eiseniibacteriota bacterium</name>
    <dbReference type="NCBI Taxonomy" id="2212470"/>
    <lineage>
        <taxon>Bacteria</taxon>
        <taxon>Candidatus Eiseniibacteriota</taxon>
    </lineage>
</organism>
<sequence>MNDWKIDEARSGWLDVRLGREFRTNMKRILAHRDILVRLRIGDTAGWGEAYTMQHDAAEKALDGNLPLGRDPWDFDAILEPIADLPARAAVDIALHDALARKLGLPIYRFLGIPKGGPITSVTLSLGDDDEAVIREAREWVQRGFQCLKLKMGTATDPSLPLRIREAVGSGIRIRVDGNQAWTVYNAEYLFKMLKTAGVEFCEQPFPVGQSALCAEIRREIDLPIYLDEEITGPADVARVWRHGGVDGVNVKVAKCGGLRRSLETIRAARALGLKVMIGCYFETSLAIGAAVHLTGLADAVDLDAALFLAADPFRGLSYAEGRPVLEGPGTGLTPDEGWAGFEEVDSK</sequence>
<evidence type="ECO:0000259" key="5">
    <source>
        <dbReference type="SMART" id="SM00922"/>
    </source>
</evidence>
<dbReference type="SFLD" id="SFLDG00180">
    <property type="entry name" value="muconate_cycloisomerase"/>
    <property type="match status" value="1"/>
</dbReference>